<accession>A0A9P9J2C9</accession>
<keyword evidence="2" id="KW-1133">Transmembrane helix</keyword>
<gene>
    <name evidence="3" type="ORF">B0J11DRAFT_517068</name>
</gene>
<feature type="transmembrane region" description="Helical" evidence="2">
    <location>
        <begin position="213"/>
        <end position="239"/>
    </location>
</feature>
<reference evidence="3" key="1">
    <citation type="journal article" date="2021" name="Nat. Commun.">
        <title>Genetic determinants of endophytism in the Arabidopsis root mycobiome.</title>
        <authorList>
            <person name="Mesny F."/>
            <person name="Miyauchi S."/>
            <person name="Thiergart T."/>
            <person name="Pickel B."/>
            <person name="Atanasova L."/>
            <person name="Karlsson M."/>
            <person name="Huettel B."/>
            <person name="Barry K.W."/>
            <person name="Haridas S."/>
            <person name="Chen C."/>
            <person name="Bauer D."/>
            <person name="Andreopoulos W."/>
            <person name="Pangilinan J."/>
            <person name="LaButti K."/>
            <person name="Riley R."/>
            <person name="Lipzen A."/>
            <person name="Clum A."/>
            <person name="Drula E."/>
            <person name="Henrissat B."/>
            <person name="Kohler A."/>
            <person name="Grigoriev I.V."/>
            <person name="Martin F.M."/>
            <person name="Hacquard S."/>
        </authorList>
    </citation>
    <scope>NUCLEOTIDE SEQUENCE</scope>
    <source>
        <strain evidence="3">MPI-CAGE-CH-0243</strain>
    </source>
</reference>
<sequence length="248" mass="28115">MAFKMSKLSRSSSPLDHQYDSYDNTRETTRLQTEYDVQVTPKPSEKKAVRSKTDRLISWIRLVLRVISFLISSSIVIVLGYSVWLYRSTKDEDVEAQGDRQGLQSVWLSNLKMKPTYVLLGVSCAATLLSLLIIIANFSKVIRRVTELSNFVTAIVSGIGVFLWLGVGAWYKSDDWNKAMNTDITSYVCRHRNYKQFEKVLGNMDLLCGALRYAWWAVLLASSVELFSMATVGWGVLVAKKRGTYAKI</sequence>
<dbReference type="PANTHER" id="PTHR42069:SF1">
    <property type="entry name" value="MARVEL DOMAIN-CONTAINING PROTEIN"/>
    <property type="match status" value="1"/>
</dbReference>
<name>A0A9P9J2C9_9PLEO</name>
<organism evidence="3 4">
    <name type="scientific">Dendryphion nanum</name>
    <dbReference type="NCBI Taxonomy" id="256645"/>
    <lineage>
        <taxon>Eukaryota</taxon>
        <taxon>Fungi</taxon>
        <taxon>Dikarya</taxon>
        <taxon>Ascomycota</taxon>
        <taxon>Pezizomycotina</taxon>
        <taxon>Dothideomycetes</taxon>
        <taxon>Pleosporomycetidae</taxon>
        <taxon>Pleosporales</taxon>
        <taxon>Torulaceae</taxon>
        <taxon>Dendryphion</taxon>
    </lineage>
</organism>
<feature type="transmembrane region" description="Helical" evidence="2">
    <location>
        <begin position="151"/>
        <end position="171"/>
    </location>
</feature>
<dbReference type="OrthoDB" id="5400774at2759"/>
<evidence type="ECO:0000256" key="2">
    <source>
        <dbReference type="SAM" id="Phobius"/>
    </source>
</evidence>
<keyword evidence="2" id="KW-0472">Membrane</keyword>
<evidence type="ECO:0000313" key="4">
    <source>
        <dbReference type="Proteomes" id="UP000700596"/>
    </source>
</evidence>
<comment type="caution">
    <text evidence="3">The sequence shown here is derived from an EMBL/GenBank/DDBJ whole genome shotgun (WGS) entry which is preliminary data.</text>
</comment>
<dbReference type="EMBL" id="JAGMWT010000001">
    <property type="protein sequence ID" value="KAH7139550.1"/>
    <property type="molecule type" value="Genomic_DNA"/>
</dbReference>
<feature type="transmembrane region" description="Helical" evidence="2">
    <location>
        <begin position="62"/>
        <end position="84"/>
    </location>
</feature>
<feature type="transmembrane region" description="Helical" evidence="2">
    <location>
        <begin position="117"/>
        <end position="139"/>
    </location>
</feature>
<protein>
    <submittedName>
        <fullName evidence="3">Uncharacterized protein</fullName>
    </submittedName>
</protein>
<evidence type="ECO:0000313" key="3">
    <source>
        <dbReference type="EMBL" id="KAH7139550.1"/>
    </source>
</evidence>
<dbReference type="PANTHER" id="PTHR42069">
    <property type="entry name" value="HYPHAL ANASTAMOSIS-8 PROTEIN"/>
    <property type="match status" value="1"/>
</dbReference>
<keyword evidence="2" id="KW-0812">Transmembrane</keyword>
<evidence type="ECO:0000256" key="1">
    <source>
        <dbReference type="SAM" id="MobiDB-lite"/>
    </source>
</evidence>
<dbReference type="Proteomes" id="UP000700596">
    <property type="component" value="Unassembled WGS sequence"/>
</dbReference>
<keyword evidence="4" id="KW-1185">Reference proteome</keyword>
<dbReference type="AlphaFoldDB" id="A0A9P9J2C9"/>
<feature type="region of interest" description="Disordered" evidence="1">
    <location>
        <begin position="1"/>
        <end position="23"/>
    </location>
</feature>
<proteinExistence type="predicted"/>